<evidence type="ECO:0000256" key="1">
    <source>
        <dbReference type="SAM" id="MobiDB-lite"/>
    </source>
</evidence>
<dbReference type="EMBL" id="CAADJA010000002">
    <property type="protein sequence ID" value="VFS46400.1"/>
    <property type="molecule type" value="Genomic_DNA"/>
</dbReference>
<name>A0A484ZDC4_9GAMM</name>
<proteinExistence type="predicted"/>
<gene>
    <name evidence="2" type="ORF">NCTC12282_01309</name>
</gene>
<reference evidence="2 3" key="1">
    <citation type="submission" date="2019-03" db="EMBL/GenBank/DDBJ databases">
        <authorList>
            <consortium name="Pathogen Informatics"/>
        </authorList>
    </citation>
    <scope>NUCLEOTIDE SEQUENCE [LARGE SCALE GENOMIC DNA]</scope>
    <source>
        <strain evidence="2 3">NCTC12282</strain>
    </source>
</reference>
<dbReference type="AlphaFoldDB" id="A0A484ZDC4"/>
<sequence>MLPGLLVRQALKKAEKALAKTPDLQFKDDDELLTWLENRSIIKPEPAAKPAKTKRMPQPTQASNKLKKSSNQTPPPSSQAASTPKKPTSWFKILLFIAIAAGLLIWQLMPTEAPECDSQQIQQKVIPNFASTKTTSSTPRRQADLREKSLLDDEPPTEYLYNALTEMVETQYDQQSRIRSCSAKVIYKANGNDENAEDITGEISYQIKPNQNGRFEIYLNGKDELIEKINDLNTGYKTQVVNHKRIKVAFLAGLIQLEKMIGTGKPSPYINTLPEKVTWIKIVDECQPDPEAPHRLTCPILVGYNDRMIKITSEPSDQLELSIDMPILVKEGNWYPTNGFFSIFLKAYSEARKEAKKDDAGTTENISKPGVK</sequence>
<evidence type="ECO:0000313" key="2">
    <source>
        <dbReference type="EMBL" id="VFS46400.1"/>
    </source>
</evidence>
<organism evidence="2 3">
    <name type="scientific">Budvicia aquatica</name>
    <dbReference type="NCBI Taxonomy" id="82979"/>
    <lineage>
        <taxon>Bacteria</taxon>
        <taxon>Pseudomonadati</taxon>
        <taxon>Pseudomonadota</taxon>
        <taxon>Gammaproteobacteria</taxon>
        <taxon>Enterobacterales</taxon>
        <taxon>Budviciaceae</taxon>
        <taxon>Budvicia</taxon>
    </lineage>
</organism>
<feature type="region of interest" description="Disordered" evidence="1">
    <location>
        <begin position="43"/>
        <end position="85"/>
    </location>
</feature>
<evidence type="ECO:0000313" key="3">
    <source>
        <dbReference type="Proteomes" id="UP000373449"/>
    </source>
</evidence>
<protein>
    <submittedName>
        <fullName evidence="2">Uncharacterized protein</fullName>
    </submittedName>
</protein>
<accession>A0A484ZDC4</accession>
<dbReference type="Proteomes" id="UP000373449">
    <property type="component" value="Unassembled WGS sequence"/>
</dbReference>